<feature type="transmembrane region" description="Helical" evidence="8">
    <location>
        <begin position="100"/>
        <end position="119"/>
    </location>
</feature>
<feature type="transmembrane region" description="Helical" evidence="8">
    <location>
        <begin position="40"/>
        <end position="65"/>
    </location>
</feature>
<dbReference type="Gene3D" id="1.10.3720.10">
    <property type="entry name" value="MetI-like"/>
    <property type="match status" value="1"/>
</dbReference>
<dbReference type="Pfam" id="PF00528">
    <property type="entry name" value="BPD_transp_1"/>
    <property type="match status" value="1"/>
</dbReference>
<dbReference type="InterPro" id="IPR000515">
    <property type="entry name" value="MetI-like"/>
</dbReference>
<evidence type="ECO:0000256" key="1">
    <source>
        <dbReference type="ARBA" id="ARBA00004651"/>
    </source>
</evidence>
<feature type="transmembrane region" description="Helical" evidence="8">
    <location>
        <begin position="282"/>
        <end position="305"/>
    </location>
</feature>
<dbReference type="PROSITE" id="PS50928">
    <property type="entry name" value="ABC_TM1"/>
    <property type="match status" value="1"/>
</dbReference>
<dbReference type="NCBIfam" id="TIGR00974">
    <property type="entry name" value="3a0107s02c"/>
    <property type="match status" value="1"/>
</dbReference>
<evidence type="ECO:0000256" key="4">
    <source>
        <dbReference type="ARBA" id="ARBA00022475"/>
    </source>
</evidence>
<evidence type="ECO:0000256" key="5">
    <source>
        <dbReference type="ARBA" id="ARBA00022692"/>
    </source>
</evidence>
<dbReference type="PANTHER" id="PTHR43470:SF5">
    <property type="entry name" value="PHOSPHATE TRANSPORT SYSTEM PERMEASE PROTEIN PSTA"/>
    <property type="match status" value="1"/>
</dbReference>
<reference evidence="11" key="1">
    <citation type="submission" date="2020-05" db="EMBL/GenBank/DDBJ databases">
        <authorList>
            <person name="Chiriac C."/>
            <person name="Salcher M."/>
            <person name="Ghai R."/>
            <person name="Kavagutti S V."/>
        </authorList>
    </citation>
    <scope>NUCLEOTIDE SEQUENCE</scope>
</reference>
<dbReference type="SUPFAM" id="SSF161098">
    <property type="entry name" value="MetI-like"/>
    <property type="match status" value="1"/>
</dbReference>
<proteinExistence type="inferred from homology"/>
<name>A0A6J6KQZ3_9ZZZZ</name>
<evidence type="ECO:0000256" key="3">
    <source>
        <dbReference type="ARBA" id="ARBA00022448"/>
    </source>
</evidence>
<accession>A0A6J6KQZ3</accession>
<evidence type="ECO:0000256" key="2">
    <source>
        <dbReference type="ARBA" id="ARBA00007069"/>
    </source>
</evidence>
<comment type="similarity">
    <text evidence="2">Belongs to the binding-protein-dependent transport system permease family. CysTW subfamily.</text>
</comment>
<gene>
    <name evidence="10" type="ORF">UFOPK1684_01350</name>
    <name evidence="11" type="ORF">UFOPK2158_01272</name>
</gene>
<dbReference type="EMBL" id="CAEZTM010000087">
    <property type="protein sequence ID" value="CAB4580267.1"/>
    <property type="molecule type" value="Genomic_DNA"/>
</dbReference>
<dbReference type="InterPro" id="IPR005672">
    <property type="entry name" value="Phosphate_PstA"/>
</dbReference>
<dbReference type="InterPro" id="IPR035906">
    <property type="entry name" value="MetI-like_sf"/>
</dbReference>
<evidence type="ECO:0000259" key="9">
    <source>
        <dbReference type="PROSITE" id="PS50928"/>
    </source>
</evidence>
<feature type="domain" description="ABC transmembrane type-1" evidence="9">
    <location>
        <begin position="94"/>
        <end position="301"/>
    </location>
</feature>
<feature type="transmembrane region" description="Helical" evidence="8">
    <location>
        <begin position="240"/>
        <end position="258"/>
    </location>
</feature>
<dbReference type="GO" id="GO:0005315">
    <property type="term" value="F:phosphate transmembrane transporter activity"/>
    <property type="evidence" value="ECO:0007669"/>
    <property type="project" value="InterPro"/>
</dbReference>
<comment type="subcellular location">
    <subcellularLocation>
        <location evidence="1">Cell membrane</location>
        <topology evidence="1">Multi-pass membrane protein</topology>
    </subcellularLocation>
</comment>
<feature type="transmembrane region" description="Helical" evidence="8">
    <location>
        <begin position="164"/>
        <end position="185"/>
    </location>
</feature>
<evidence type="ECO:0000256" key="8">
    <source>
        <dbReference type="SAM" id="Phobius"/>
    </source>
</evidence>
<keyword evidence="6 8" id="KW-1133">Transmembrane helix</keyword>
<dbReference type="PANTHER" id="PTHR43470">
    <property type="entry name" value="PHOSPHATE TRANSPORT SYSTEM PERMEASE PROTEIN PSTA-RELATED"/>
    <property type="match status" value="1"/>
</dbReference>
<sequence length="313" mass="33175">MSDSFNKLPARSRFAAAGAGLVVQNRFASADNKGKVSGVLFLSVMLLALTISLVAITAILAWAFVEGRTRLDLDLIFNGPSTVNRATAGFSVAIQGTLQIIAGVIAIIIPLGAGAALYLEQFADKTKWWNRLIELNIQNLAGVPSIVFGILGLAFFVRAPFNLGLVAAAGSATIALLVLPTVILASREAIKAVPSSILEGSLALGATRWQAVWLQVLPAAVPGMLTGVILAVARAIGEAAPLLLVGALTFVTFPPNFFEGGYSALPVLIYQYAGRPQEEFQILAAAGVLLMLVVLFVINSFAIWLRARYERTW</sequence>
<keyword evidence="4" id="KW-1003">Cell membrane</keyword>
<dbReference type="GO" id="GO:0005886">
    <property type="term" value="C:plasma membrane"/>
    <property type="evidence" value="ECO:0007669"/>
    <property type="project" value="UniProtKB-SubCell"/>
</dbReference>
<evidence type="ECO:0000256" key="7">
    <source>
        <dbReference type="ARBA" id="ARBA00023136"/>
    </source>
</evidence>
<dbReference type="GO" id="GO:0035435">
    <property type="term" value="P:phosphate ion transmembrane transport"/>
    <property type="evidence" value="ECO:0007669"/>
    <property type="project" value="InterPro"/>
</dbReference>
<dbReference type="CDD" id="cd06261">
    <property type="entry name" value="TM_PBP2"/>
    <property type="match status" value="1"/>
</dbReference>
<keyword evidence="5 8" id="KW-0812">Transmembrane</keyword>
<feature type="transmembrane region" description="Helical" evidence="8">
    <location>
        <begin position="139"/>
        <end position="157"/>
    </location>
</feature>
<evidence type="ECO:0000313" key="10">
    <source>
        <dbReference type="EMBL" id="CAB4580267.1"/>
    </source>
</evidence>
<dbReference type="EMBL" id="CAEZVY010000167">
    <property type="protein sequence ID" value="CAB4652217.1"/>
    <property type="molecule type" value="Genomic_DNA"/>
</dbReference>
<keyword evidence="7 8" id="KW-0472">Membrane</keyword>
<feature type="transmembrane region" description="Helical" evidence="8">
    <location>
        <begin position="212"/>
        <end position="233"/>
    </location>
</feature>
<evidence type="ECO:0000256" key="6">
    <source>
        <dbReference type="ARBA" id="ARBA00022989"/>
    </source>
</evidence>
<keyword evidence="3" id="KW-0813">Transport</keyword>
<organism evidence="11">
    <name type="scientific">freshwater metagenome</name>
    <dbReference type="NCBI Taxonomy" id="449393"/>
    <lineage>
        <taxon>unclassified sequences</taxon>
        <taxon>metagenomes</taxon>
        <taxon>ecological metagenomes</taxon>
    </lineage>
</organism>
<protein>
    <submittedName>
        <fullName evidence="11">Unannotated protein</fullName>
    </submittedName>
</protein>
<evidence type="ECO:0000313" key="11">
    <source>
        <dbReference type="EMBL" id="CAB4652217.1"/>
    </source>
</evidence>
<dbReference type="AlphaFoldDB" id="A0A6J6KQZ3"/>